<sequence>MKTLILIFTLLLYPTQDETMKDIGTAMKAGSSKELIKFCNNTVEIKINGESSNYSRSQAEVILRDFFNKNSPKSFTYIHQGSSPEGLKYTIGRYTHNDGAYRVVMFIKKIGDNYLIDTLNFSQE</sequence>
<gene>
    <name evidence="1" type="ORF">SAMN05421640_0311</name>
</gene>
<evidence type="ECO:0000313" key="2">
    <source>
        <dbReference type="Proteomes" id="UP000198393"/>
    </source>
</evidence>
<protein>
    <recommendedName>
        <fullName evidence="3">DUF4783 domain-containing protein</fullName>
    </recommendedName>
</protein>
<accession>A0A239ESJ5</accession>
<dbReference type="OrthoDB" id="1524766at2"/>
<dbReference type="AlphaFoldDB" id="A0A239ESJ5"/>
<organism evidence="1 2">
    <name type="scientific">Ekhidna lutea</name>
    <dbReference type="NCBI Taxonomy" id="447679"/>
    <lineage>
        <taxon>Bacteria</taxon>
        <taxon>Pseudomonadati</taxon>
        <taxon>Bacteroidota</taxon>
        <taxon>Cytophagia</taxon>
        <taxon>Cytophagales</taxon>
        <taxon>Reichenbachiellaceae</taxon>
        <taxon>Ekhidna</taxon>
    </lineage>
</organism>
<dbReference type="RefSeq" id="WP_089355086.1">
    <property type="nucleotide sequence ID" value="NZ_FZPD01000001.1"/>
</dbReference>
<dbReference type="Gene3D" id="3.10.450.50">
    <property type="match status" value="1"/>
</dbReference>
<reference evidence="1 2" key="1">
    <citation type="submission" date="2017-06" db="EMBL/GenBank/DDBJ databases">
        <authorList>
            <person name="Kim H.J."/>
            <person name="Triplett B.A."/>
        </authorList>
    </citation>
    <scope>NUCLEOTIDE SEQUENCE [LARGE SCALE GENOMIC DNA]</scope>
    <source>
        <strain evidence="1 2">DSM 19307</strain>
    </source>
</reference>
<name>A0A239ESJ5_EKHLU</name>
<dbReference type="Pfam" id="PF16022">
    <property type="entry name" value="DUF4783"/>
    <property type="match status" value="1"/>
</dbReference>
<dbReference type="Proteomes" id="UP000198393">
    <property type="component" value="Unassembled WGS sequence"/>
</dbReference>
<proteinExistence type="predicted"/>
<dbReference type="InterPro" id="IPR031977">
    <property type="entry name" value="DUF4783"/>
</dbReference>
<keyword evidence="2" id="KW-1185">Reference proteome</keyword>
<dbReference type="EMBL" id="FZPD01000001">
    <property type="protein sequence ID" value="SNS47730.1"/>
    <property type="molecule type" value="Genomic_DNA"/>
</dbReference>
<evidence type="ECO:0000313" key="1">
    <source>
        <dbReference type="EMBL" id="SNS47730.1"/>
    </source>
</evidence>
<evidence type="ECO:0008006" key="3">
    <source>
        <dbReference type="Google" id="ProtNLM"/>
    </source>
</evidence>